<dbReference type="PROSITE" id="PS51257">
    <property type="entry name" value="PROKAR_LIPOPROTEIN"/>
    <property type="match status" value="1"/>
</dbReference>
<evidence type="ECO:0000256" key="5">
    <source>
        <dbReference type="ARBA" id="ARBA00023288"/>
    </source>
</evidence>
<dbReference type="InterPro" id="IPR003760">
    <property type="entry name" value="PnrA-like"/>
</dbReference>
<evidence type="ECO:0000259" key="7">
    <source>
        <dbReference type="Pfam" id="PF02608"/>
    </source>
</evidence>
<feature type="domain" description="ABC transporter substrate-binding protein PnrA-like" evidence="7">
    <location>
        <begin position="41"/>
        <end position="339"/>
    </location>
</feature>
<evidence type="ECO:0000313" key="8">
    <source>
        <dbReference type="EMBL" id="MFD1538759.1"/>
    </source>
</evidence>
<feature type="signal peptide" evidence="6">
    <location>
        <begin position="1"/>
        <end position="23"/>
    </location>
</feature>
<name>A0ABW4G7R8_9ACTN</name>
<dbReference type="CDD" id="cd06354">
    <property type="entry name" value="PBP1_PrnA-like"/>
    <property type="match status" value="1"/>
</dbReference>
<dbReference type="PANTHER" id="PTHR34296">
    <property type="entry name" value="TRANSCRIPTIONAL ACTIVATOR PROTEIN MED"/>
    <property type="match status" value="1"/>
</dbReference>
<protein>
    <submittedName>
        <fullName evidence="8">BMP family protein</fullName>
    </submittedName>
</protein>
<proteinExistence type="predicted"/>
<evidence type="ECO:0000313" key="9">
    <source>
        <dbReference type="Proteomes" id="UP001597097"/>
    </source>
</evidence>
<keyword evidence="2" id="KW-1003">Cell membrane</keyword>
<keyword evidence="9" id="KW-1185">Reference proteome</keyword>
<evidence type="ECO:0000256" key="4">
    <source>
        <dbReference type="ARBA" id="ARBA00023136"/>
    </source>
</evidence>
<evidence type="ECO:0000256" key="3">
    <source>
        <dbReference type="ARBA" id="ARBA00022729"/>
    </source>
</evidence>
<comment type="subcellular location">
    <subcellularLocation>
        <location evidence="1">Cell membrane</location>
    </subcellularLocation>
</comment>
<dbReference type="Pfam" id="PF02608">
    <property type="entry name" value="Bmp"/>
    <property type="match status" value="1"/>
</dbReference>
<dbReference type="EMBL" id="JBHUCM010000014">
    <property type="protein sequence ID" value="MFD1538759.1"/>
    <property type="molecule type" value="Genomic_DNA"/>
</dbReference>
<dbReference type="RefSeq" id="WP_219530640.1">
    <property type="nucleotide sequence ID" value="NZ_JAHKRM010000009.1"/>
</dbReference>
<feature type="chain" id="PRO_5045339831" evidence="6">
    <location>
        <begin position="24"/>
        <end position="345"/>
    </location>
</feature>
<evidence type="ECO:0000256" key="1">
    <source>
        <dbReference type="ARBA" id="ARBA00004236"/>
    </source>
</evidence>
<evidence type="ECO:0000256" key="6">
    <source>
        <dbReference type="SAM" id="SignalP"/>
    </source>
</evidence>
<dbReference type="PANTHER" id="PTHR34296:SF2">
    <property type="entry name" value="ABC TRANSPORTER GUANOSINE-BINDING PROTEIN NUPN"/>
    <property type="match status" value="1"/>
</dbReference>
<sequence>MRHALARLLPLLAVAAMVTGCGAEPAPVAREGLRVGLAYDIGGRGDQSFNDAAAKGLDRAAKELKIAKAQELEATAGESDQAKEQRLRLLAQQDFDPVIAVGFAYAKPLQKVAGEFPGTRFALIDSSEATGANIANLVFAENEGSYLVGAAAALKSRSDSVGFIGGTNTPLIQKFQAGYEAGVARIDPNKKVLVQYLSQAPDFSGFSSPDKGQVAAKGLYQRGADVVFVAAGASSIGVFQAAHDLGERAIGVDSDQYLQPALSAVKDVILTSMIKRVDTAVFEFIRDAGRNAFKPGEQSYDLKRDGVAYATSGGFVDDIGPRLAELRRGIANKEITVPTTPKAGT</sequence>
<evidence type="ECO:0000256" key="2">
    <source>
        <dbReference type="ARBA" id="ARBA00022475"/>
    </source>
</evidence>
<dbReference type="InterPro" id="IPR050957">
    <property type="entry name" value="BMP_lipoprotein"/>
</dbReference>
<reference evidence="9" key="1">
    <citation type="journal article" date="2019" name="Int. J. Syst. Evol. Microbiol.">
        <title>The Global Catalogue of Microorganisms (GCM) 10K type strain sequencing project: providing services to taxonomists for standard genome sequencing and annotation.</title>
        <authorList>
            <consortium name="The Broad Institute Genomics Platform"/>
            <consortium name="The Broad Institute Genome Sequencing Center for Infectious Disease"/>
            <person name="Wu L."/>
            <person name="Ma J."/>
        </authorList>
    </citation>
    <scope>NUCLEOTIDE SEQUENCE [LARGE SCALE GENOMIC DNA]</scope>
    <source>
        <strain evidence="9">CGMCC 1.15399</strain>
    </source>
</reference>
<organism evidence="8 9">
    <name type="scientific">Nonomuraea guangzhouensis</name>
    <dbReference type="NCBI Taxonomy" id="1291555"/>
    <lineage>
        <taxon>Bacteria</taxon>
        <taxon>Bacillati</taxon>
        <taxon>Actinomycetota</taxon>
        <taxon>Actinomycetes</taxon>
        <taxon>Streptosporangiales</taxon>
        <taxon>Streptosporangiaceae</taxon>
        <taxon>Nonomuraea</taxon>
    </lineage>
</organism>
<keyword evidence="5" id="KW-0449">Lipoprotein</keyword>
<gene>
    <name evidence="8" type="ORF">ACFSJ0_17010</name>
</gene>
<comment type="caution">
    <text evidence="8">The sequence shown here is derived from an EMBL/GenBank/DDBJ whole genome shotgun (WGS) entry which is preliminary data.</text>
</comment>
<dbReference type="Proteomes" id="UP001597097">
    <property type="component" value="Unassembled WGS sequence"/>
</dbReference>
<accession>A0ABW4G7R8</accession>
<keyword evidence="4" id="KW-0472">Membrane</keyword>
<keyword evidence="3 6" id="KW-0732">Signal</keyword>